<evidence type="ECO:0000256" key="2">
    <source>
        <dbReference type="ARBA" id="ARBA00022771"/>
    </source>
</evidence>
<feature type="compositionally biased region" description="Polar residues" evidence="5">
    <location>
        <begin position="25"/>
        <end position="39"/>
    </location>
</feature>
<dbReference type="PROSITE" id="PS00028">
    <property type="entry name" value="ZINC_FINGER_C2H2_1"/>
    <property type="match status" value="1"/>
</dbReference>
<name>A0A8H7RV53_9FUNG</name>
<keyword evidence="2 4" id="KW-0863">Zinc-finger</keyword>
<feature type="compositionally biased region" description="Low complexity" evidence="5">
    <location>
        <begin position="14"/>
        <end position="24"/>
    </location>
</feature>
<dbReference type="PROSITE" id="PS50157">
    <property type="entry name" value="ZINC_FINGER_C2H2_2"/>
    <property type="match status" value="1"/>
</dbReference>
<sequence length="356" mass="39726">MLFSPSDRWRSLDNNDNNNTTRSTQAQQESNTSKSIAVSECNGNTKNNLYCTPCKKKFSNEATFQGHLKSAKHIANEKKNKPKKTGSINATGRQQQQQQPQDPAVKDGLNKLKQATTVAKSSNPVPAVGVLWNLTFYTLKRPQNTYQALQQLIETLEILQSSSTPITGLTPSQIMSTLYASRLALARLLCIYKTDTSIKLAHTLYLDALQDKWKIDCKQLIAIAQECDSIPMDGIMAECRKLGIRYIEREEKREVPAPAKSDKNQSFVTILTEAIGMFQTNNRDDDDQRVSFGSDESRFTTSSNNIAIILLNLTTIVSKYETGYQGHIYMDIISEVSNSGNGKMFTCIEMRVGEAG</sequence>
<dbReference type="Proteomes" id="UP000646827">
    <property type="component" value="Unassembled WGS sequence"/>
</dbReference>
<dbReference type="InterPro" id="IPR013087">
    <property type="entry name" value="Znf_C2H2_type"/>
</dbReference>
<feature type="region of interest" description="Disordered" evidence="5">
    <location>
        <begin position="1"/>
        <end position="39"/>
    </location>
</feature>
<evidence type="ECO:0000256" key="4">
    <source>
        <dbReference type="PROSITE-ProRule" id="PRU00042"/>
    </source>
</evidence>
<dbReference type="InterPro" id="IPR036236">
    <property type="entry name" value="Znf_C2H2_sf"/>
</dbReference>
<evidence type="ECO:0000259" key="6">
    <source>
        <dbReference type="PROSITE" id="PS50157"/>
    </source>
</evidence>
<keyword evidence="1" id="KW-0479">Metal-binding</keyword>
<reference evidence="7 8" key="1">
    <citation type="submission" date="2020-12" db="EMBL/GenBank/DDBJ databases">
        <title>Metabolic potential, ecology and presence of endohyphal bacteria is reflected in genomic diversity of Mucoromycotina.</title>
        <authorList>
            <person name="Muszewska A."/>
            <person name="Okrasinska A."/>
            <person name="Steczkiewicz K."/>
            <person name="Drgas O."/>
            <person name="Orlowska M."/>
            <person name="Perlinska-Lenart U."/>
            <person name="Aleksandrzak-Piekarczyk T."/>
            <person name="Szatraj K."/>
            <person name="Zielenkiewicz U."/>
            <person name="Pilsyk S."/>
            <person name="Malc E."/>
            <person name="Mieczkowski P."/>
            <person name="Kruszewska J.S."/>
            <person name="Biernat P."/>
            <person name="Pawlowska J."/>
        </authorList>
    </citation>
    <scope>NUCLEOTIDE SEQUENCE [LARGE SCALE GENOMIC DNA]</scope>
    <source>
        <strain evidence="7 8">CBS 142.35</strain>
    </source>
</reference>
<dbReference type="OrthoDB" id="2108430at2759"/>
<evidence type="ECO:0000256" key="1">
    <source>
        <dbReference type="ARBA" id="ARBA00022723"/>
    </source>
</evidence>
<feature type="domain" description="C2H2-type" evidence="6">
    <location>
        <begin position="49"/>
        <end position="78"/>
    </location>
</feature>
<organism evidence="7 8">
    <name type="scientific">Circinella minor</name>
    <dbReference type="NCBI Taxonomy" id="1195481"/>
    <lineage>
        <taxon>Eukaryota</taxon>
        <taxon>Fungi</taxon>
        <taxon>Fungi incertae sedis</taxon>
        <taxon>Mucoromycota</taxon>
        <taxon>Mucoromycotina</taxon>
        <taxon>Mucoromycetes</taxon>
        <taxon>Mucorales</taxon>
        <taxon>Lichtheimiaceae</taxon>
        <taxon>Circinella</taxon>
    </lineage>
</organism>
<accession>A0A8H7RV53</accession>
<dbReference type="InterPro" id="IPR022755">
    <property type="entry name" value="Znf_C2H2_jaz"/>
</dbReference>
<evidence type="ECO:0000313" key="8">
    <source>
        <dbReference type="Proteomes" id="UP000646827"/>
    </source>
</evidence>
<evidence type="ECO:0000256" key="3">
    <source>
        <dbReference type="ARBA" id="ARBA00022833"/>
    </source>
</evidence>
<comment type="caution">
    <text evidence="7">The sequence shown here is derived from an EMBL/GenBank/DDBJ whole genome shotgun (WGS) entry which is preliminary data.</text>
</comment>
<evidence type="ECO:0000313" key="7">
    <source>
        <dbReference type="EMBL" id="KAG2218369.1"/>
    </source>
</evidence>
<dbReference type="GO" id="GO:0008270">
    <property type="term" value="F:zinc ion binding"/>
    <property type="evidence" value="ECO:0007669"/>
    <property type="project" value="UniProtKB-KW"/>
</dbReference>
<keyword evidence="3" id="KW-0862">Zinc</keyword>
<proteinExistence type="predicted"/>
<dbReference type="Gene3D" id="3.30.160.60">
    <property type="entry name" value="Classic Zinc Finger"/>
    <property type="match status" value="1"/>
</dbReference>
<gene>
    <name evidence="7" type="ORF">INT45_012511</name>
</gene>
<dbReference type="EMBL" id="JAEPRB010000234">
    <property type="protein sequence ID" value="KAG2218369.1"/>
    <property type="molecule type" value="Genomic_DNA"/>
</dbReference>
<evidence type="ECO:0000256" key="5">
    <source>
        <dbReference type="SAM" id="MobiDB-lite"/>
    </source>
</evidence>
<dbReference type="SUPFAM" id="SSF57667">
    <property type="entry name" value="beta-beta-alpha zinc fingers"/>
    <property type="match status" value="1"/>
</dbReference>
<dbReference type="Pfam" id="PF12171">
    <property type="entry name" value="zf-C2H2_jaz"/>
    <property type="match status" value="1"/>
</dbReference>
<feature type="region of interest" description="Disordered" evidence="5">
    <location>
        <begin position="73"/>
        <end position="104"/>
    </location>
</feature>
<keyword evidence="8" id="KW-1185">Reference proteome</keyword>
<dbReference type="AlphaFoldDB" id="A0A8H7RV53"/>
<protein>
    <recommendedName>
        <fullName evidence="6">C2H2-type domain-containing protein</fullName>
    </recommendedName>
</protein>